<dbReference type="Proteomes" id="UP000027821">
    <property type="component" value="Unassembled WGS sequence"/>
</dbReference>
<dbReference type="PROSITE" id="PS51318">
    <property type="entry name" value="TAT"/>
    <property type="match status" value="1"/>
</dbReference>
<feature type="domain" description="Xylose isomerase-like TIM barrel" evidence="1">
    <location>
        <begin position="66"/>
        <end position="293"/>
    </location>
</feature>
<evidence type="ECO:0000259" key="1">
    <source>
        <dbReference type="Pfam" id="PF01261"/>
    </source>
</evidence>
<dbReference type="InterPro" id="IPR013022">
    <property type="entry name" value="Xyl_isomerase-like_TIM-brl"/>
</dbReference>
<dbReference type="Pfam" id="PF01261">
    <property type="entry name" value="AP_endonuc_2"/>
    <property type="match status" value="1"/>
</dbReference>
<dbReference type="InterPro" id="IPR036237">
    <property type="entry name" value="Xyl_isomerase-like_sf"/>
</dbReference>
<dbReference type="eggNOG" id="COG1082">
    <property type="taxonomic scope" value="Bacteria"/>
</dbReference>
<dbReference type="InterPro" id="IPR006311">
    <property type="entry name" value="TAT_signal"/>
</dbReference>
<evidence type="ECO:0000313" key="3">
    <source>
        <dbReference type="Proteomes" id="UP000027821"/>
    </source>
</evidence>
<reference evidence="2 3" key="1">
    <citation type="submission" date="2014-04" db="EMBL/GenBank/DDBJ databases">
        <title>Characterization and application of a salt tolerant electro-active bacterium.</title>
        <authorList>
            <person name="Yang L."/>
            <person name="Wei S."/>
            <person name="Tay Q.X.M."/>
        </authorList>
    </citation>
    <scope>NUCLEOTIDE SEQUENCE [LARGE SCALE GENOMIC DNA]</scope>
    <source>
        <strain evidence="2 3">LY1</strain>
    </source>
</reference>
<dbReference type="OrthoDB" id="9798407at2"/>
<proteinExistence type="predicted"/>
<dbReference type="GO" id="GO:0016853">
    <property type="term" value="F:isomerase activity"/>
    <property type="evidence" value="ECO:0007669"/>
    <property type="project" value="UniProtKB-KW"/>
</dbReference>
<keyword evidence="3" id="KW-1185">Reference proteome</keyword>
<dbReference type="AlphaFoldDB" id="A0A074KUN8"/>
<dbReference type="SUPFAM" id="SSF51658">
    <property type="entry name" value="Xylose isomerase-like"/>
    <property type="match status" value="1"/>
</dbReference>
<dbReference type="EMBL" id="JMIH01000019">
    <property type="protein sequence ID" value="KEO73681.1"/>
    <property type="molecule type" value="Genomic_DNA"/>
</dbReference>
<dbReference type="PANTHER" id="PTHR12110">
    <property type="entry name" value="HYDROXYPYRUVATE ISOMERASE"/>
    <property type="match status" value="1"/>
</dbReference>
<keyword evidence="2" id="KW-0413">Isomerase</keyword>
<gene>
    <name evidence="2" type="ORF">EL17_10640</name>
</gene>
<organism evidence="2 3">
    <name type="scientific">Anditalea andensis</name>
    <dbReference type="NCBI Taxonomy" id="1048983"/>
    <lineage>
        <taxon>Bacteria</taxon>
        <taxon>Pseudomonadati</taxon>
        <taxon>Bacteroidota</taxon>
        <taxon>Cytophagia</taxon>
        <taxon>Cytophagales</taxon>
        <taxon>Cytophagaceae</taxon>
        <taxon>Anditalea</taxon>
    </lineage>
</organism>
<name>A0A074KUN8_9BACT</name>
<dbReference type="STRING" id="1048983.EL17_10640"/>
<evidence type="ECO:0000313" key="2">
    <source>
        <dbReference type="EMBL" id="KEO73681.1"/>
    </source>
</evidence>
<protein>
    <submittedName>
        <fullName evidence="2">Sugar phosphate isomerase</fullName>
    </submittedName>
</protein>
<dbReference type="PANTHER" id="PTHR12110:SF41">
    <property type="entry name" value="INOSOSE DEHYDRATASE"/>
    <property type="match status" value="1"/>
</dbReference>
<dbReference type="Gene3D" id="3.20.20.150">
    <property type="entry name" value="Divalent-metal-dependent TIM barrel enzymes"/>
    <property type="match status" value="1"/>
</dbReference>
<dbReference type="RefSeq" id="WP_035074095.1">
    <property type="nucleotide sequence ID" value="NZ_JMIH01000019.1"/>
</dbReference>
<dbReference type="InterPro" id="IPR050312">
    <property type="entry name" value="IolE/XylAMocC-like"/>
</dbReference>
<sequence>MNNRRKFLKLGAVMASGAFLPFQFCSSPEGKSALVNNNAGRGLSNIGIQLYSVKDQMDEDVRNTLEKIAAYGYDTIEGYDGGKGIFWGMQHRAFKDMTSDLGLKFISTHANVFEGLEQKASEAAEIDLKYLICPYVGPQESMDDFKRLADEFNRIGQVCKDKGIRFAYHNHGYTFEPLEGEMPQDFLMENTDPELVYYEMDFYWVVVPGHDPEAYLRKYSDRFKLGHIKDRRKDASPGEADASTELGTGMIDFLPIIKTAKENGMDYFFAEQERFDNITSMESAEKNAQYLKNVKVS</sequence>
<accession>A0A074KUN8</accession>
<comment type="caution">
    <text evidence="2">The sequence shown here is derived from an EMBL/GenBank/DDBJ whole genome shotgun (WGS) entry which is preliminary data.</text>
</comment>